<sequence length="210" mass="22905">MNLFRVLSVLLAVTVVLVSGCKSVPDAAEGGEESNRFASLLEGDYRIGVDDRIQITVWRNPELSTTVPVRPDGKISVPLIGDVQAGGNTPTQVAAIIKEKLSAYIREPNVAVILTELRSHEFLSRVRVTGAVRTPRSMPYRPGMTVLDAVLEAGGVNDFASPNRTKLYRKGKTKTDIFDVDLADILTKGKLESNFDLKPGDVVTVPERIF</sequence>
<evidence type="ECO:0000259" key="2">
    <source>
        <dbReference type="Pfam" id="PF02563"/>
    </source>
</evidence>
<dbReference type="Gene3D" id="3.30.1950.10">
    <property type="entry name" value="wza like domain"/>
    <property type="match status" value="1"/>
</dbReference>
<dbReference type="InterPro" id="IPR017477">
    <property type="entry name" value="PEP-CTERM_polysacc_export"/>
</dbReference>
<dbReference type="NCBIfam" id="TIGR03027">
    <property type="entry name" value="pepcterm_export"/>
    <property type="match status" value="1"/>
</dbReference>
<feature type="domain" description="Soluble ligand binding" evidence="3">
    <location>
        <begin position="125"/>
        <end position="172"/>
    </location>
</feature>
<dbReference type="GO" id="GO:0015159">
    <property type="term" value="F:polysaccharide transmembrane transporter activity"/>
    <property type="evidence" value="ECO:0007669"/>
    <property type="project" value="InterPro"/>
</dbReference>
<dbReference type="Pfam" id="PF02563">
    <property type="entry name" value="Poly_export"/>
    <property type="match status" value="1"/>
</dbReference>
<keyword evidence="5" id="KW-1185">Reference proteome</keyword>
<dbReference type="EMBL" id="AP014879">
    <property type="protein sequence ID" value="BAV34033.1"/>
    <property type="molecule type" value="Genomic_DNA"/>
</dbReference>
<feature type="domain" description="Polysaccharide export protein N-terminal" evidence="2">
    <location>
        <begin position="43"/>
        <end position="114"/>
    </location>
</feature>
<evidence type="ECO:0000313" key="5">
    <source>
        <dbReference type="Proteomes" id="UP000243180"/>
    </source>
</evidence>
<keyword evidence="1" id="KW-0732">Signal</keyword>
<dbReference type="PROSITE" id="PS51257">
    <property type="entry name" value="PROKAR_LIPOPROTEIN"/>
    <property type="match status" value="1"/>
</dbReference>
<organism evidence="4 5">
    <name type="scientific">Sulfuricaulis limicola</name>
    <dbReference type="NCBI Taxonomy" id="1620215"/>
    <lineage>
        <taxon>Bacteria</taxon>
        <taxon>Pseudomonadati</taxon>
        <taxon>Pseudomonadota</taxon>
        <taxon>Gammaproteobacteria</taxon>
        <taxon>Acidiferrobacterales</taxon>
        <taxon>Acidiferrobacteraceae</taxon>
        <taxon>Sulfuricaulis</taxon>
    </lineage>
</organism>
<dbReference type="PANTHER" id="PTHR33619:SF3">
    <property type="entry name" value="POLYSACCHARIDE EXPORT PROTEIN GFCE-RELATED"/>
    <property type="match status" value="1"/>
</dbReference>
<evidence type="ECO:0000313" key="4">
    <source>
        <dbReference type="EMBL" id="BAV34033.1"/>
    </source>
</evidence>
<dbReference type="InterPro" id="IPR049712">
    <property type="entry name" value="Poly_export"/>
</dbReference>
<dbReference type="InterPro" id="IPR003715">
    <property type="entry name" value="Poly_export_N"/>
</dbReference>
<dbReference type="Pfam" id="PF10531">
    <property type="entry name" value="SLBB"/>
    <property type="match status" value="1"/>
</dbReference>
<gene>
    <name evidence="4" type="ORF">SCL_1730</name>
</gene>
<dbReference type="KEGG" id="slim:SCL_1730"/>
<reference evidence="4 5" key="1">
    <citation type="submission" date="2015-05" db="EMBL/GenBank/DDBJ databases">
        <title>Complete genome sequence of a sulfur-oxidizing gammaproteobacterium strain HA5.</title>
        <authorList>
            <person name="Miura A."/>
            <person name="Kojima H."/>
            <person name="Fukui M."/>
        </authorList>
    </citation>
    <scope>NUCLEOTIDE SEQUENCE [LARGE SCALE GENOMIC DNA]</scope>
    <source>
        <strain evidence="4 5">HA5</strain>
    </source>
</reference>
<dbReference type="PANTHER" id="PTHR33619">
    <property type="entry name" value="POLYSACCHARIDE EXPORT PROTEIN GFCE-RELATED"/>
    <property type="match status" value="1"/>
</dbReference>
<dbReference type="OrthoDB" id="9808421at2"/>
<dbReference type="InParanoid" id="A0A1B4XGX6"/>
<dbReference type="AlphaFoldDB" id="A0A1B4XGX6"/>
<evidence type="ECO:0000256" key="1">
    <source>
        <dbReference type="ARBA" id="ARBA00022729"/>
    </source>
</evidence>
<dbReference type="InterPro" id="IPR019554">
    <property type="entry name" value="Soluble_ligand-bd"/>
</dbReference>
<protein>
    <submittedName>
        <fullName evidence="4">Sugar ABC transporter substrate-binding protein</fullName>
    </submittedName>
</protein>
<evidence type="ECO:0000259" key="3">
    <source>
        <dbReference type="Pfam" id="PF10531"/>
    </source>
</evidence>
<name>A0A1B4XGX6_9GAMM</name>
<accession>A0A1B4XGX6</accession>
<dbReference type="Gene3D" id="3.10.560.10">
    <property type="entry name" value="Outer membrane lipoprotein wza domain like"/>
    <property type="match status" value="1"/>
</dbReference>
<proteinExistence type="predicted"/>
<dbReference type="Proteomes" id="UP000243180">
    <property type="component" value="Chromosome"/>
</dbReference>